<dbReference type="InterPro" id="IPR011047">
    <property type="entry name" value="Quinoprotein_ADH-like_sf"/>
</dbReference>
<sequence>MKLDAVGVDEELHEYEKFVKLGANGYLLIRYKTPPVPGDDVPVDVQDAVFCLASGSQIWSRPYHDDVDQKYVPMIVGEDRVYFGTVTYGHGPAMLRAYALHSGELLYETETVVPHTNCFYGVGDTKSHRFGYPLELLRADKDELILAFKTQRGFRERGFHDRLATIWLINGADGSLRQKTRVILIGHSYVRLSPNRTAFSNISHQDHHPLIKVETFSRQSNGEFAATRVDMVDPQTACEPRWLSLDPFTGCTLALEGKYVTPHCSSLRESVDPDTVSSIEAKRPLWFSFSGKGGEDRQLTAADTCKISLPPRSRRSIVRRPFPSRHTRAYHVRFTDGYRAVMECEEGNVYLIDFTPRRYNGLI</sequence>
<proteinExistence type="predicted"/>
<feature type="non-terminal residue" evidence="1">
    <location>
        <position position="363"/>
    </location>
</feature>
<protein>
    <submittedName>
        <fullName evidence="1">Uncharacterized protein</fullName>
    </submittedName>
</protein>
<name>A0ABR4GXN0_9EURO</name>
<dbReference type="SUPFAM" id="SSF50998">
    <property type="entry name" value="Quinoprotein alcohol dehydrogenase-like"/>
    <property type="match status" value="1"/>
</dbReference>
<dbReference type="InterPro" id="IPR015943">
    <property type="entry name" value="WD40/YVTN_repeat-like_dom_sf"/>
</dbReference>
<evidence type="ECO:0000313" key="1">
    <source>
        <dbReference type="EMBL" id="KAL2807951.1"/>
    </source>
</evidence>
<dbReference type="Proteomes" id="UP001610334">
    <property type="component" value="Unassembled WGS sequence"/>
</dbReference>
<keyword evidence="2" id="KW-1185">Reference proteome</keyword>
<evidence type="ECO:0000313" key="2">
    <source>
        <dbReference type="Proteomes" id="UP001610334"/>
    </source>
</evidence>
<dbReference type="Gene3D" id="2.130.10.10">
    <property type="entry name" value="YVTN repeat-like/Quinoprotein amine dehydrogenase"/>
    <property type="match status" value="1"/>
</dbReference>
<reference evidence="1 2" key="1">
    <citation type="submission" date="2024-07" db="EMBL/GenBank/DDBJ databases">
        <title>Section-level genome sequencing and comparative genomics of Aspergillus sections Usti and Cavernicolus.</title>
        <authorList>
            <consortium name="Lawrence Berkeley National Laboratory"/>
            <person name="Nybo J.L."/>
            <person name="Vesth T.C."/>
            <person name="Theobald S."/>
            <person name="Frisvad J.C."/>
            <person name="Larsen T.O."/>
            <person name="Kjaerboelling I."/>
            <person name="Rothschild-Mancinelli K."/>
            <person name="Lyhne E.K."/>
            <person name="Kogle M.E."/>
            <person name="Barry K."/>
            <person name="Clum A."/>
            <person name="Na H."/>
            <person name="Ledsgaard L."/>
            <person name="Lin J."/>
            <person name="Lipzen A."/>
            <person name="Kuo A."/>
            <person name="Riley R."/>
            <person name="Mondo S."/>
            <person name="Labutti K."/>
            <person name="Haridas S."/>
            <person name="Pangalinan J."/>
            <person name="Salamov A.A."/>
            <person name="Simmons B.A."/>
            <person name="Magnuson J.K."/>
            <person name="Chen J."/>
            <person name="Drula E."/>
            <person name="Henrissat B."/>
            <person name="Wiebenga A."/>
            <person name="Lubbers R.J."/>
            <person name="Gomes A.C."/>
            <person name="Makela M.R."/>
            <person name="Stajich J."/>
            <person name="Grigoriev I.V."/>
            <person name="Mortensen U.H."/>
            <person name="De Vries R.P."/>
            <person name="Baker S.E."/>
            <person name="Andersen M.R."/>
        </authorList>
    </citation>
    <scope>NUCLEOTIDE SEQUENCE [LARGE SCALE GENOMIC DNA]</scope>
    <source>
        <strain evidence="1 2">CBS 588.65</strain>
    </source>
</reference>
<dbReference type="EMBL" id="JBFXLT010000126">
    <property type="protein sequence ID" value="KAL2807951.1"/>
    <property type="molecule type" value="Genomic_DNA"/>
</dbReference>
<organism evidence="1 2">
    <name type="scientific">Aspergillus granulosus</name>
    <dbReference type="NCBI Taxonomy" id="176169"/>
    <lineage>
        <taxon>Eukaryota</taxon>
        <taxon>Fungi</taxon>
        <taxon>Dikarya</taxon>
        <taxon>Ascomycota</taxon>
        <taxon>Pezizomycotina</taxon>
        <taxon>Eurotiomycetes</taxon>
        <taxon>Eurotiomycetidae</taxon>
        <taxon>Eurotiales</taxon>
        <taxon>Aspergillaceae</taxon>
        <taxon>Aspergillus</taxon>
        <taxon>Aspergillus subgen. Nidulantes</taxon>
    </lineage>
</organism>
<comment type="caution">
    <text evidence="1">The sequence shown here is derived from an EMBL/GenBank/DDBJ whole genome shotgun (WGS) entry which is preliminary data.</text>
</comment>
<gene>
    <name evidence="1" type="ORF">BJX63DRAFT_410891</name>
</gene>
<accession>A0ABR4GXN0</accession>